<dbReference type="InterPro" id="IPR045308">
    <property type="entry name" value="UbiB_bact"/>
</dbReference>
<dbReference type="InterPro" id="IPR010232">
    <property type="entry name" value="UbiB"/>
</dbReference>
<keyword evidence="10" id="KW-0067">ATP-binding</keyword>
<evidence type="ECO:0000256" key="5">
    <source>
        <dbReference type="ARBA" id="ARBA00022679"/>
    </source>
</evidence>
<protein>
    <submittedName>
        <fullName evidence="15">Ubiquinone biosynthesis monooxygenase UbiB</fullName>
    </submittedName>
</protein>
<evidence type="ECO:0000256" key="8">
    <source>
        <dbReference type="ARBA" id="ARBA00022741"/>
    </source>
</evidence>
<evidence type="ECO:0000313" key="15">
    <source>
        <dbReference type="EMBL" id="VBB69841.1"/>
    </source>
</evidence>
<proteinExistence type="inferred from homology"/>
<keyword evidence="4" id="KW-0997">Cell inner membrane</keyword>
<gene>
    <name evidence="15" type="ORF">RIEGSTA812A_PEG_1314</name>
</gene>
<dbReference type="InterPro" id="IPR050154">
    <property type="entry name" value="UbiB_kinase"/>
</dbReference>
<dbReference type="Gene3D" id="1.10.510.10">
    <property type="entry name" value="Transferase(Phosphotransferase) domain 1"/>
    <property type="match status" value="1"/>
</dbReference>
<comment type="similarity">
    <text evidence="2">Belongs to the protein kinase superfamily. ADCK protein kinase family.</text>
</comment>
<comment type="pathway">
    <text evidence="1">Cofactor biosynthesis; ubiquinone biosynthesis [regulation].</text>
</comment>
<feature type="domain" description="Protein kinase" evidence="14">
    <location>
        <begin position="103"/>
        <end position="459"/>
    </location>
</feature>
<dbReference type="GO" id="GO:0004497">
    <property type="term" value="F:monooxygenase activity"/>
    <property type="evidence" value="ECO:0007669"/>
    <property type="project" value="UniProtKB-KW"/>
</dbReference>
<dbReference type="SUPFAM" id="SSF56112">
    <property type="entry name" value="Protein kinase-like (PK-like)"/>
    <property type="match status" value="1"/>
</dbReference>
<evidence type="ECO:0000256" key="12">
    <source>
        <dbReference type="ARBA" id="ARBA00023136"/>
    </source>
</evidence>
<evidence type="ECO:0000256" key="7">
    <source>
        <dbReference type="ARBA" id="ARBA00022692"/>
    </source>
</evidence>
<keyword evidence="3" id="KW-1003">Cell membrane</keyword>
<dbReference type="PANTHER" id="PTHR10566:SF113">
    <property type="entry name" value="PROTEIN ACTIVITY OF BC1 COMPLEX KINASE 7, CHLOROPLASTIC"/>
    <property type="match status" value="1"/>
</dbReference>
<dbReference type="GO" id="GO:0006744">
    <property type="term" value="P:ubiquinone biosynthetic process"/>
    <property type="evidence" value="ECO:0007669"/>
    <property type="project" value="UniProtKB-UniPathway"/>
</dbReference>
<dbReference type="InterPro" id="IPR011009">
    <property type="entry name" value="Kinase-like_dom_sf"/>
</dbReference>
<accession>A0A484H898</accession>
<dbReference type="PROSITE" id="PS50011">
    <property type="entry name" value="PROTEIN_KINASE_DOM"/>
    <property type="match status" value="1"/>
</dbReference>
<keyword evidence="7 13" id="KW-0812">Transmembrane</keyword>
<dbReference type="InterPro" id="IPR004147">
    <property type="entry name" value="ABC1_dom"/>
</dbReference>
<evidence type="ECO:0000256" key="2">
    <source>
        <dbReference type="ARBA" id="ARBA00009670"/>
    </source>
</evidence>
<keyword evidence="5" id="KW-0808">Transferase</keyword>
<organism evidence="15">
    <name type="scientific">invertebrate metagenome</name>
    <dbReference type="NCBI Taxonomy" id="1711999"/>
    <lineage>
        <taxon>unclassified sequences</taxon>
        <taxon>metagenomes</taxon>
        <taxon>organismal metagenomes</taxon>
    </lineage>
</organism>
<evidence type="ECO:0000256" key="13">
    <source>
        <dbReference type="SAM" id="Phobius"/>
    </source>
</evidence>
<keyword evidence="11 13" id="KW-1133">Transmembrane helix</keyword>
<evidence type="ECO:0000259" key="14">
    <source>
        <dbReference type="PROSITE" id="PS50011"/>
    </source>
</evidence>
<evidence type="ECO:0000256" key="9">
    <source>
        <dbReference type="ARBA" id="ARBA00022777"/>
    </source>
</evidence>
<keyword evidence="15" id="KW-0830">Ubiquinone</keyword>
<evidence type="ECO:0000256" key="11">
    <source>
        <dbReference type="ARBA" id="ARBA00022989"/>
    </source>
</evidence>
<evidence type="ECO:0000256" key="3">
    <source>
        <dbReference type="ARBA" id="ARBA00022475"/>
    </source>
</evidence>
<dbReference type="UniPathway" id="UPA00232"/>
<dbReference type="InterPro" id="IPR000719">
    <property type="entry name" value="Prot_kinase_dom"/>
</dbReference>
<evidence type="ECO:0000256" key="4">
    <source>
        <dbReference type="ARBA" id="ARBA00022519"/>
    </source>
</evidence>
<keyword evidence="9" id="KW-0418">Kinase</keyword>
<dbReference type="EMBL" id="LR026963">
    <property type="protein sequence ID" value="VBB69841.1"/>
    <property type="molecule type" value="Genomic_DNA"/>
</dbReference>
<keyword evidence="6" id="KW-0831">Ubiquinone biosynthesis</keyword>
<sequence length="513" mass="57941">MIRAVRNIHRLFRIMNVLAQHDALFPLERIGAMRDLVYAFTLLNRRRQAKQHPPGRRLAKALAELGPSFIKLGQALSTRPDLIGEEVAADLTDLQDRLPPFPFAQARQILEEDFERPLEELYSSFDPMPVAAASIAQVHFAVTVGGENVAVKILRPDIREAFRRDIDVFYWLAEIIERTQPSVRRLKPVEAVAAFAQTVEMEMDLRFEAAAAVEFANNFANDPTFCIPAVDWQRTSQRVLTVERVHGIAIDERERLIHVGIKPREVVTRAANAFFNMVFRDGFFHGDLHPGNMFVGPKGEVILIDFGITGRVDHQTRRYLGEMLLGFLTADYRRVAEIHFEAGYVPANRSVDAFTQACRSVAEPIFGRPMNEISIGRLLGHLFKVTETFGMETQPQLLLLQKTMITAEGVGRHLASDVNMWTLARPLIESWIRETLGPEARLRQMATDMASALEKIPRLVTYSEQAAAMFGHGGLKLHPDTIAELTCRRNLHATIVLPWTLVVLLLIVLLLIH</sequence>
<keyword evidence="15" id="KW-0560">Oxidoreductase</keyword>
<dbReference type="GO" id="GO:0005524">
    <property type="term" value="F:ATP binding"/>
    <property type="evidence" value="ECO:0007669"/>
    <property type="project" value="UniProtKB-KW"/>
</dbReference>
<dbReference type="PANTHER" id="PTHR10566">
    <property type="entry name" value="CHAPERONE-ACTIVITY OF BC1 COMPLEX CABC1 -RELATED"/>
    <property type="match status" value="1"/>
</dbReference>
<evidence type="ECO:0000256" key="1">
    <source>
        <dbReference type="ARBA" id="ARBA00005020"/>
    </source>
</evidence>
<dbReference type="NCBIfam" id="TIGR01982">
    <property type="entry name" value="UbiB"/>
    <property type="match status" value="1"/>
</dbReference>
<dbReference type="Pfam" id="PF03109">
    <property type="entry name" value="ABC1"/>
    <property type="match status" value="1"/>
</dbReference>
<evidence type="ECO:0000256" key="6">
    <source>
        <dbReference type="ARBA" id="ARBA00022688"/>
    </source>
</evidence>
<reference evidence="15" key="1">
    <citation type="submission" date="2018-10" db="EMBL/GenBank/DDBJ databases">
        <authorList>
            <person name="Gruber-Vodicka H."/>
            <person name="Jaeckle O."/>
        </authorList>
    </citation>
    <scope>NUCLEOTIDE SEQUENCE</scope>
</reference>
<dbReference type="CDD" id="cd13972">
    <property type="entry name" value="UbiB"/>
    <property type="match status" value="1"/>
</dbReference>
<keyword evidence="8" id="KW-0547">Nucleotide-binding</keyword>
<keyword evidence="12 13" id="KW-0472">Membrane</keyword>
<dbReference type="AlphaFoldDB" id="A0A484H898"/>
<dbReference type="GO" id="GO:0004672">
    <property type="term" value="F:protein kinase activity"/>
    <property type="evidence" value="ECO:0007669"/>
    <property type="project" value="InterPro"/>
</dbReference>
<name>A0A484H898_9ZZZZ</name>
<feature type="transmembrane region" description="Helical" evidence="13">
    <location>
        <begin position="491"/>
        <end position="512"/>
    </location>
</feature>
<evidence type="ECO:0000256" key="10">
    <source>
        <dbReference type="ARBA" id="ARBA00022840"/>
    </source>
</evidence>
<keyword evidence="15" id="KW-0503">Monooxygenase</keyword>